<comment type="caution">
    <text evidence="2">The sequence shown here is derived from an EMBL/GenBank/DDBJ whole genome shotgun (WGS) entry which is preliminary data.</text>
</comment>
<dbReference type="Proteomes" id="UP000736672">
    <property type="component" value="Unassembled WGS sequence"/>
</dbReference>
<gene>
    <name evidence="2" type="ORF">B0J15DRAFT_468337</name>
</gene>
<dbReference type="EMBL" id="JAGTJS010000014">
    <property type="protein sequence ID" value="KAH7248327.1"/>
    <property type="molecule type" value="Genomic_DNA"/>
</dbReference>
<feature type="region of interest" description="Disordered" evidence="1">
    <location>
        <begin position="1"/>
        <end position="113"/>
    </location>
</feature>
<name>A0A9P9H0N4_FUSSL</name>
<accession>A0A9P9H0N4</accession>
<feature type="compositionally biased region" description="Basic and acidic residues" evidence="1">
    <location>
        <begin position="220"/>
        <end position="240"/>
    </location>
</feature>
<feature type="compositionally biased region" description="Basic and acidic residues" evidence="1">
    <location>
        <begin position="73"/>
        <end position="82"/>
    </location>
</feature>
<keyword evidence="3" id="KW-1185">Reference proteome</keyword>
<feature type="compositionally biased region" description="Polar residues" evidence="1">
    <location>
        <begin position="1"/>
        <end position="15"/>
    </location>
</feature>
<reference evidence="2" key="1">
    <citation type="journal article" date="2021" name="Nat. Commun.">
        <title>Genetic determinants of endophytism in the Arabidopsis root mycobiome.</title>
        <authorList>
            <person name="Mesny F."/>
            <person name="Miyauchi S."/>
            <person name="Thiergart T."/>
            <person name="Pickel B."/>
            <person name="Atanasova L."/>
            <person name="Karlsson M."/>
            <person name="Huettel B."/>
            <person name="Barry K.W."/>
            <person name="Haridas S."/>
            <person name="Chen C."/>
            <person name="Bauer D."/>
            <person name="Andreopoulos W."/>
            <person name="Pangilinan J."/>
            <person name="LaButti K."/>
            <person name="Riley R."/>
            <person name="Lipzen A."/>
            <person name="Clum A."/>
            <person name="Drula E."/>
            <person name="Henrissat B."/>
            <person name="Kohler A."/>
            <person name="Grigoriev I.V."/>
            <person name="Martin F.M."/>
            <person name="Hacquard S."/>
        </authorList>
    </citation>
    <scope>NUCLEOTIDE SEQUENCE</scope>
    <source>
        <strain evidence="2">FSSC 5 MPI-SDFR-AT-0091</strain>
    </source>
</reference>
<evidence type="ECO:0000313" key="3">
    <source>
        <dbReference type="Proteomes" id="UP000736672"/>
    </source>
</evidence>
<feature type="compositionally biased region" description="Basic and acidic residues" evidence="1">
    <location>
        <begin position="101"/>
        <end position="113"/>
    </location>
</feature>
<evidence type="ECO:0000256" key="1">
    <source>
        <dbReference type="SAM" id="MobiDB-lite"/>
    </source>
</evidence>
<sequence>MSTPLDPSALTNPSQGHREDMQETTDSSTAPALLNQKAKSPPAQDTTPEAVPTPSSPPRASEQATPNKSPGKKPAEKPKIPDDQPGPGVKRSLADGETQETSEKRQRTQRETTEQIKNLLSLTDTNLAQKLYKMDDECRQDSIKSWKMIDTRRFLLLKKYIVNEQLQQIQQILEGKISAIESAVMFNQLARELLQQKGTPSEGRRKGRRQTELPYGPPERSTRNDDHGSHEQENKGPDDG</sequence>
<evidence type="ECO:0000313" key="2">
    <source>
        <dbReference type="EMBL" id="KAH7248327.1"/>
    </source>
</evidence>
<dbReference type="AlphaFoldDB" id="A0A9P9H0N4"/>
<protein>
    <submittedName>
        <fullName evidence="2">Uncharacterized protein</fullName>
    </submittedName>
</protein>
<feature type="region of interest" description="Disordered" evidence="1">
    <location>
        <begin position="195"/>
        <end position="240"/>
    </location>
</feature>
<proteinExistence type="predicted"/>
<organism evidence="2 3">
    <name type="scientific">Fusarium solani</name>
    <name type="common">Filamentous fungus</name>
    <dbReference type="NCBI Taxonomy" id="169388"/>
    <lineage>
        <taxon>Eukaryota</taxon>
        <taxon>Fungi</taxon>
        <taxon>Dikarya</taxon>
        <taxon>Ascomycota</taxon>
        <taxon>Pezizomycotina</taxon>
        <taxon>Sordariomycetes</taxon>
        <taxon>Hypocreomycetidae</taxon>
        <taxon>Hypocreales</taxon>
        <taxon>Nectriaceae</taxon>
        <taxon>Fusarium</taxon>
        <taxon>Fusarium solani species complex</taxon>
    </lineage>
</organism>